<comment type="caution">
    <text evidence="3">The sequence shown here is derived from an EMBL/GenBank/DDBJ whole genome shotgun (WGS) entry which is preliminary data.</text>
</comment>
<evidence type="ECO:0000256" key="2">
    <source>
        <dbReference type="SAM" id="Phobius"/>
    </source>
</evidence>
<keyword evidence="2" id="KW-1133">Transmembrane helix</keyword>
<protein>
    <recommendedName>
        <fullName evidence="5">Secreted protein</fullName>
    </recommendedName>
</protein>
<feature type="transmembrane region" description="Helical" evidence="2">
    <location>
        <begin position="249"/>
        <end position="269"/>
    </location>
</feature>
<feature type="compositionally biased region" description="Basic and acidic residues" evidence="1">
    <location>
        <begin position="25"/>
        <end position="35"/>
    </location>
</feature>
<keyword evidence="4" id="KW-1185">Reference proteome</keyword>
<dbReference type="Proteomes" id="UP000632454">
    <property type="component" value="Unassembled WGS sequence"/>
</dbReference>
<evidence type="ECO:0008006" key="5">
    <source>
        <dbReference type="Google" id="ProtNLM"/>
    </source>
</evidence>
<sequence>MTGEAASVRSRLTRGTTTIPRPMLRRSEPRPDRRGPLGRRGARAERRELLTYARDRAQSPLTSLRHLAGTSPGKLFIIAAILFVGAIATGWYSSISLDNRTSALQQTISDTEPIAESSQILYSNLSIADASANAAFISGGLEPAAVRSRYSTAVATAAQALIQAASGTAEENMDVRGDLDTLAERLPVYTGLIESARTNNRLGNPVGSAYLGEASNLMQTTILPAAERLYTARSRAISDPQNRFTSPPWGVYAALTILLLAFVGAHYYLARRTRRRLNLGMLLAIGAIVIALLWVLIGSLLSVSSTNSAETRGAQPLRELTSARIQAQQARSAETLSLARRGDRGLLESQFTDAGGKIRATLTAYLDDNDDNEADAAVRRAQTALSTWADAHAATVERTNAGDFNGATAMAVGDNPDGAAAAYMQLDAALVDGITTTRTTFRDDINTARVVIGYAGSGALILGLIAAATSALGMVPRIREYR</sequence>
<keyword evidence="2" id="KW-0812">Transmembrane</keyword>
<name>A0ABQ1U3Z1_9NOCA</name>
<reference evidence="4" key="1">
    <citation type="journal article" date="2019" name="Int. J. Syst. Evol. Microbiol.">
        <title>The Global Catalogue of Microorganisms (GCM) 10K type strain sequencing project: providing services to taxonomists for standard genome sequencing and annotation.</title>
        <authorList>
            <consortium name="The Broad Institute Genomics Platform"/>
            <consortium name="The Broad Institute Genome Sequencing Center for Infectious Disease"/>
            <person name="Wu L."/>
            <person name="Ma J."/>
        </authorList>
    </citation>
    <scope>NUCLEOTIDE SEQUENCE [LARGE SCALE GENOMIC DNA]</scope>
    <source>
        <strain evidence="4">CCM 7855</strain>
    </source>
</reference>
<evidence type="ECO:0000313" key="4">
    <source>
        <dbReference type="Proteomes" id="UP000632454"/>
    </source>
</evidence>
<evidence type="ECO:0000256" key="1">
    <source>
        <dbReference type="SAM" id="MobiDB-lite"/>
    </source>
</evidence>
<feature type="region of interest" description="Disordered" evidence="1">
    <location>
        <begin position="1"/>
        <end position="44"/>
    </location>
</feature>
<dbReference type="RefSeq" id="WP_188486158.1">
    <property type="nucleotide sequence ID" value="NZ_BMCS01000001.1"/>
</dbReference>
<dbReference type="EMBL" id="BMCS01000001">
    <property type="protein sequence ID" value="GGF09978.1"/>
    <property type="molecule type" value="Genomic_DNA"/>
</dbReference>
<proteinExistence type="predicted"/>
<feature type="transmembrane region" description="Helical" evidence="2">
    <location>
        <begin position="281"/>
        <end position="301"/>
    </location>
</feature>
<feature type="transmembrane region" description="Helical" evidence="2">
    <location>
        <begin position="451"/>
        <end position="475"/>
    </location>
</feature>
<gene>
    <name evidence="3" type="ORF">GCM10007298_02400</name>
</gene>
<organism evidence="3 4">
    <name type="scientific">Williamsia phyllosphaerae</name>
    <dbReference type="NCBI Taxonomy" id="885042"/>
    <lineage>
        <taxon>Bacteria</taxon>
        <taxon>Bacillati</taxon>
        <taxon>Actinomycetota</taxon>
        <taxon>Actinomycetes</taxon>
        <taxon>Mycobacteriales</taxon>
        <taxon>Nocardiaceae</taxon>
        <taxon>Williamsia</taxon>
    </lineage>
</organism>
<accession>A0ABQ1U3Z1</accession>
<feature type="transmembrane region" description="Helical" evidence="2">
    <location>
        <begin position="75"/>
        <end position="92"/>
    </location>
</feature>
<evidence type="ECO:0000313" key="3">
    <source>
        <dbReference type="EMBL" id="GGF09978.1"/>
    </source>
</evidence>
<keyword evidence="2" id="KW-0472">Membrane</keyword>